<evidence type="ECO:0000256" key="6">
    <source>
        <dbReference type="ARBA" id="ARBA00022679"/>
    </source>
</evidence>
<dbReference type="PIRSF" id="PIRSF016636">
    <property type="entry name" value="AlgI_DltB"/>
    <property type="match status" value="1"/>
</dbReference>
<evidence type="ECO:0000256" key="8">
    <source>
        <dbReference type="ARBA" id="ARBA00022841"/>
    </source>
</evidence>
<keyword evidence="10 13" id="KW-0472">Membrane</keyword>
<feature type="transmembrane region" description="Helical" evidence="14">
    <location>
        <begin position="75"/>
        <end position="94"/>
    </location>
</feature>
<name>A0A0R3N623_9BRAD</name>
<evidence type="ECO:0000256" key="11">
    <source>
        <dbReference type="ARBA" id="ARBA00023315"/>
    </source>
</evidence>
<accession>A0A0R3N623</accession>
<dbReference type="InterPro" id="IPR024194">
    <property type="entry name" value="Ac/AlaTfrase_AlgI/DltB"/>
</dbReference>
<proteinExistence type="inferred from homology"/>
<dbReference type="GO" id="GO:0005886">
    <property type="term" value="C:plasma membrane"/>
    <property type="evidence" value="ECO:0007669"/>
    <property type="project" value="UniProtKB-SubCell"/>
</dbReference>
<dbReference type="AlphaFoldDB" id="A0A0R3N623"/>
<evidence type="ECO:0000256" key="5">
    <source>
        <dbReference type="ARBA" id="ARBA00022475"/>
    </source>
</evidence>
<dbReference type="GO" id="GO:0042121">
    <property type="term" value="P:alginic acid biosynthetic process"/>
    <property type="evidence" value="ECO:0007669"/>
    <property type="project" value="UniProtKB-KW"/>
</dbReference>
<dbReference type="Pfam" id="PF03062">
    <property type="entry name" value="MBOAT"/>
    <property type="match status" value="1"/>
</dbReference>
<evidence type="ECO:0000256" key="14">
    <source>
        <dbReference type="SAM" id="Phobius"/>
    </source>
</evidence>
<dbReference type="InterPro" id="IPR028362">
    <property type="entry name" value="AlgI"/>
</dbReference>
<dbReference type="Proteomes" id="UP000051660">
    <property type="component" value="Unassembled WGS sequence"/>
</dbReference>
<sequence>MVFVSDSFVFVFLPLFLIAYAGVPAFLRNSTILFFSLVFYGWWRFDFLPLLVAIACWSWLTGLWIARASGAERRWALLAGIVPPLVSLIYFKYVNLFVDSMNSLGAPVKDWSPIPLPIGLSFFVFGAISYSVDVFRKTVPAEPSLINYSTYQAMFGHLVAGPVVRYQSVAERLKSRVFHSAEFAEGLRRFMLGFAQKVLIGDTLAPLVDAGYALPAPSTCDTVITVVAYTLHLYFDFAGYSSMAIGLGLMVGLKFPENFDNPYLSTSLAEFWRRWHISLSSWLRDYLYIPLGGNRAGRVRSYVNLMVTMALGGLWHGASWTFMIWGIWHGIGLVVGRAWNAMRMPALPAPVGHVVTLVFVMIGWTLFRAQDWQTAATMFSGLAGQHGFAMTNGFAAAMRPIEVVTLFVGIAMVYLPALSKSSPWLTSAIARPPFLLAAVLWLWSLWVIQSRTVIPFLYFQF</sequence>
<evidence type="ECO:0000256" key="10">
    <source>
        <dbReference type="ARBA" id="ARBA00023136"/>
    </source>
</evidence>
<evidence type="ECO:0000313" key="16">
    <source>
        <dbReference type="Proteomes" id="UP000051660"/>
    </source>
</evidence>
<evidence type="ECO:0000256" key="13">
    <source>
        <dbReference type="PIRNR" id="PIRNR016636"/>
    </source>
</evidence>
<keyword evidence="7 14" id="KW-0812">Transmembrane</keyword>
<gene>
    <name evidence="15" type="ORF">CQ14_08740</name>
</gene>
<dbReference type="InterPro" id="IPR004299">
    <property type="entry name" value="MBOAT_fam"/>
</dbReference>
<dbReference type="RefSeq" id="WP_057856312.1">
    <property type="nucleotide sequence ID" value="NZ_LLYB01000034.1"/>
</dbReference>
<dbReference type="PIRSF" id="PIRSF500217">
    <property type="entry name" value="AlgI"/>
    <property type="match status" value="1"/>
</dbReference>
<comment type="similarity">
    <text evidence="3 13">Belongs to the membrane-bound acyltransferase family.</text>
</comment>
<feature type="transmembrane region" description="Helical" evidence="14">
    <location>
        <begin position="47"/>
        <end position="66"/>
    </location>
</feature>
<dbReference type="GO" id="GO:0016746">
    <property type="term" value="F:acyltransferase activity"/>
    <property type="evidence" value="ECO:0007669"/>
    <property type="project" value="UniProtKB-KW"/>
</dbReference>
<keyword evidence="9 14" id="KW-1133">Transmembrane helix</keyword>
<evidence type="ECO:0000313" key="15">
    <source>
        <dbReference type="EMBL" id="KRR27912.1"/>
    </source>
</evidence>
<keyword evidence="11 13" id="KW-0012">Acyltransferase</keyword>
<evidence type="ECO:0000256" key="2">
    <source>
        <dbReference type="ARBA" id="ARBA00005182"/>
    </source>
</evidence>
<evidence type="ECO:0000256" key="7">
    <source>
        <dbReference type="ARBA" id="ARBA00022692"/>
    </source>
</evidence>
<keyword evidence="6 13" id="KW-0808">Transferase</keyword>
<organism evidence="15 16">
    <name type="scientific">Bradyrhizobium lablabi</name>
    <dbReference type="NCBI Taxonomy" id="722472"/>
    <lineage>
        <taxon>Bacteria</taxon>
        <taxon>Pseudomonadati</taxon>
        <taxon>Pseudomonadota</taxon>
        <taxon>Alphaproteobacteria</taxon>
        <taxon>Hyphomicrobiales</taxon>
        <taxon>Nitrobacteraceae</taxon>
        <taxon>Bradyrhizobium</taxon>
    </lineage>
</organism>
<protein>
    <recommendedName>
        <fullName evidence="4">Probable alginate O-acetylase AlgI</fullName>
    </recommendedName>
    <alternativeName>
        <fullName evidence="12">Alginate biosynthesis protein AlgI</fullName>
    </alternativeName>
</protein>
<feature type="transmembrane region" description="Helical" evidence="14">
    <location>
        <begin position="7"/>
        <end position="27"/>
    </location>
</feature>
<evidence type="ECO:0000256" key="12">
    <source>
        <dbReference type="ARBA" id="ARBA00031030"/>
    </source>
</evidence>
<feature type="transmembrane region" description="Helical" evidence="14">
    <location>
        <begin position="114"/>
        <end position="132"/>
    </location>
</feature>
<evidence type="ECO:0000256" key="9">
    <source>
        <dbReference type="ARBA" id="ARBA00022989"/>
    </source>
</evidence>
<reference evidence="15 16" key="1">
    <citation type="submission" date="2014-03" db="EMBL/GenBank/DDBJ databases">
        <title>Bradyrhizobium valentinum sp. nov., isolated from effective nodules of Lupinus mariae-josephae, a lupine endemic of basic-lime soils in Eastern Spain.</title>
        <authorList>
            <person name="Duran D."/>
            <person name="Rey L."/>
            <person name="Navarro A."/>
            <person name="Busquets A."/>
            <person name="Imperial J."/>
            <person name="Ruiz-Argueso T."/>
        </authorList>
    </citation>
    <scope>NUCLEOTIDE SEQUENCE [LARGE SCALE GENOMIC DNA]</scope>
    <source>
        <strain evidence="15 16">CCBAU 23086</strain>
    </source>
</reference>
<comment type="pathway">
    <text evidence="2">Glycan biosynthesis; alginate biosynthesis.</text>
</comment>
<dbReference type="OrthoDB" id="139172at2"/>
<feature type="transmembrane region" description="Helical" evidence="14">
    <location>
        <begin position="302"/>
        <end position="327"/>
    </location>
</feature>
<comment type="caution">
    <text evidence="15">The sequence shown here is derived from an EMBL/GenBank/DDBJ whole genome shotgun (WGS) entry which is preliminary data.</text>
</comment>
<keyword evidence="8" id="KW-0016">Alginate biosynthesis</keyword>
<dbReference type="PANTHER" id="PTHR13285">
    <property type="entry name" value="ACYLTRANSFERASE"/>
    <property type="match status" value="1"/>
</dbReference>
<dbReference type="InterPro" id="IPR051085">
    <property type="entry name" value="MB_O-acyltransferase"/>
</dbReference>
<evidence type="ECO:0000256" key="3">
    <source>
        <dbReference type="ARBA" id="ARBA00010323"/>
    </source>
</evidence>
<evidence type="ECO:0000256" key="4">
    <source>
        <dbReference type="ARBA" id="ARBA00016084"/>
    </source>
</evidence>
<comment type="subcellular location">
    <subcellularLocation>
        <location evidence="1">Cell membrane</location>
        <topology evidence="1">Multi-pass membrane protein</topology>
    </subcellularLocation>
</comment>
<dbReference type="PANTHER" id="PTHR13285:SF23">
    <property type="entry name" value="TEICHOIC ACID D-ALANYLTRANSFERASE"/>
    <property type="match status" value="1"/>
</dbReference>
<evidence type="ECO:0000256" key="1">
    <source>
        <dbReference type="ARBA" id="ARBA00004651"/>
    </source>
</evidence>
<keyword evidence="5 13" id="KW-1003">Cell membrane</keyword>
<dbReference type="EMBL" id="LLYB01000034">
    <property type="protein sequence ID" value="KRR27912.1"/>
    <property type="molecule type" value="Genomic_DNA"/>
</dbReference>
<feature type="transmembrane region" description="Helical" evidence="14">
    <location>
        <begin position="347"/>
        <end position="367"/>
    </location>
</feature>
<feature type="transmembrane region" description="Helical" evidence="14">
    <location>
        <begin position="388"/>
        <end position="414"/>
    </location>
</feature>
<feature type="transmembrane region" description="Helical" evidence="14">
    <location>
        <begin position="434"/>
        <end position="459"/>
    </location>
</feature>